<gene>
    <name evidence="2" type="ORF">SAMN04515673_102434</name>
</gene>
<dbReference type="STRING" id="871652.SAMN04515673_102434"/>
<sequence>MGVVSVIAAGAAAWVFGAIWYSVLAQAWKEASGVALGEDGAPVNQKNPVPYIASMVCMIVVAGMIRHIFAGTGITTLGAGGLAGLGAGLFIAAPWIVTCYGFAGRPLKLILIDGGYATFGCMVIGIVLTLF</sequence>
<evidence type="ECO:0008006" key="4">
    <source>
        <dbReference type="Google" id="ProtNLM"/>
    </source>
</evidence>
<organism evidence="2 3">
    <name type="scientific">Poseidonocella sedimentorum</name>
    <dbReference type="NCBI Taxonomy" id="871652"/>
    <lineage>
        <taxon>Bacteria</taxon>
        <taxon>Pseudomonadati</taxon>
        <taxon>Pseudomonadota</taxon>
        <taxon>Alphaproteobacteria</taxon>
        <taxon>Rhodobacterales</taxon>
        <taxon>Roseobacteraceae</taxon>
        <taxon>Poseidonocella</taxon>
    </lineage>
</organism>
<accession>A0A1I6D8S8</accession>
<evidence type="ECO:0000313" key="3">
    <source>
        <dbReference type="Proteomes" id="UP000199302"/>
    </source>
</evidence>
<evidence type="ECO:0000313" key="2">
    <source>
        <dbReference type="EMBL" id="SFR01880.1"/>
    </source>
</evidence>
<dbReference type="Proteomes" id="UP000199302">
    <property type="component" value="Unassembled WGS sequence"/>
</dbReference>
<feature type="transmembrane region" description="Helical" evidence="1">
    <location>
        <begin position="81"/>
        <end position="103"/>
    </location>
</feature>
<proteinExistence type="predicted"/>
<name>A0A1I6D8S8_9RHOB</name>
<dbReference type="AlphaFoldDB" id="A0A1I6D8S8"/>
<dbReference type="EMBL" id="FOYI01000002">
    <property type="protein sequence ID" value="SFR01880.1"/>
    <property type="molecule type" value="Genomic_DNA"/>
</dbReference>
<keyword evidence="1" id="KW-1133">Transmembrane helix</keyword>
<feature type="transmembrane region" description="Helical" evidence="1">
    <location>
        <begin position="49"/>
        <end position="69"/>
    </location>
</feature>
<dbReference type="InterPro" id="IPR013879">
    <property type="entry name" value="DUF1761"/>
</dbReference>
<protein>
    <recommendedName>
        <fullName evidence="4">DUF1761 domain-containing protein</fullName>
    </recommendedName>
</protein>
<dbReference type="RefSeq" id="WP_092077292.1">
    <property type="nucleotide sequence ID" value="NZ_FOYI01000002.1"/>
</dbReference>
<evidence type="ECO:0000256" key="1">
    <source>
        <dbReference type="SAM" id="Phobius"/>
    </source>
</evidence>
<keyword evidence="1" id="KW-0812">Transmembrane</keyword>
<dbReference type="OrthoDB" id="344736at2"/>
<dbReference type="Pfam" id="PF08570">
    <property type="entry name" value="DUF1761"/>
    <property type="match status" value="1"/>
</dbReference>
<reference evidence="2 3" key="1">
    <citation type="submission" date="2016-10" db="EMBL/GenBank/DDBJ databases">
        <authorList>
            <person name="de Groot N.N."/>
        </authorList>
    </citation>
    <scope>NUCLEOTIDE SEQUENCE [LARGE SCALE GENOMIC DNA]</scope>
    <source>
        <strain evidence="3">KMM 9023,NRIC 0796,JCM 17311,KCTC 23692</strain>
    </source>
</reference>
<keyword evidence="3" id="KW-1185">Reference proteome</keyword>
<keyword evidence="1" id="KW-0472">Membrane</keyword>
<feature type="transmembrane region" description="Helical" evidence="1">
    <location>
        <begin position="109"/>
        <end position="130"/>
    </location>
</feature>